<comment type="caution">
    <text evidence="2">The sequence shown here is derived from an EMBL/GenBank/DDBJ whole genome shotgun (WGS) entry which is preliminary data.</text>
</comment>
<keyword evidence="3" id="KW-1185">Reference proteome</keyword>
<name>A0A8S1BP87_9INSE</name>
<feature type="chain" id="PRO_5035814305" evidence="1">
    <location>
        <begin position="23"/>
        <end position="140"/>
    </location>
</feature>
<gene>
    <name evidence="2" type="ORF">CLODIP_2_CD03371</name>
</gene>
<reference evidence="2 3" key="1">
    <citation type="submission" date="2020-04" db="EMBL/GenBank/DDBJ databases">
        <authorList>
            <person name="Alioto T."/>
            <person name="Alioto T."/>
            <person name="Gomez Garrido J."/>
        </authorList>
    </citation>
    <scope>NUCLEOTIDE SEQUENCE [LARGE SCALE GENOMIC DNA]</scope>
</reference>
<evidence type="ECO:0000313" key="2">
    <source>
        <dbReference type="EMBL" id="CAB3360714.1"/>
    </source>
</evidence>
<evidence type="ECO:0000313" key="3">
    <source>
        <dbReference type="Proteomes" id="UP000494165"/>
    </source>
</evidence>
<evidence type="ECO:0000256" key="1">
    <source>
        <dbReference type="SAM" id="SignalP"/>
    </source>
</evidence>
<feature type="signal peptide" evidence="1">
    <location>
        <begin position="1"/>
        <end position="22"/>
    </location>
</feature>
<dbReference type="Proteomes" id="UP000494165">
    <property type="component" value="Unassembled WGS sequence"/>
</dbReference>
<organism evidence="2 3">
    <name type="scientific">Cloeon dipterum</name>
    <dbReference type="NCBI Taxonomy" id="197152"/>
    <lineage>
        <taxon>Eukaryota</taxon>
        <taxon>Metazoa</taxon>
        <taxon>Ecdysozoa</taxon>
        <taxon>Arthropoda</taxon>
        <taxon>Hexapoda</taxon>
        <taxon>Insecta</taxon>
        <taxon>Pterygota</taxon>
        <taxon>Palaeoptera</taxon>
        <taxon>Ephemeroptera</taxon>
        <taxon>Pisciforma</taxon>
        <taxon>Baetidae</taxon>
        <taxon>Cloeon</taxon>
    </lineage>
</organism>
<proteinExistence type="predicted"/>
<dbReference type="EMBL" id="CADEPI010000004">
    <property type="protein sequence ID" value="CAB3360714.1"/>
    <property type="molecule type" value="Genomic_DNA"/>
</dbReference>
<dbReference type="AlphaFoldDB" id="A0A8S1BP87"/>
<accession>A0A8S1BP87</accession>
<keyword evidence="1" id="KW-0732">Signal</keyword>
<sequence>MRNLSEVIFGTLLLILITPSFTQPISPVLKWMERCEFQSNVNMSNQTLICELDNTPQDLATIIAVMSFRGQCSEREVNKGAICTSSDETQIFSGLCIPKTEGEVGFMRSIFMHHTINTLSTLQLLWTPAYFFRYKDTVGY</sequence>
<protein>
    <submittedName>
        <fullName evidence="2">Uncharacterized protein</fullName>
    </submittedName>
</protein>